<dbReference type="AlphaFoldDB" id="A0A926E0F6"/>
<accession>A0A926E0F6</accession>
<name>A0A926E0F6_9FIRM</name>
<organism evidence="1 2">
    <name type="scientific">Fumia xinanensis</name>
    <dbReference type="NCBI Taxonomy" id="2763659"/>
    <lineage>
        <taxon>Bacteria</taxon>
        <taxon>Bacillati</taxon>
        <taxon>Bacillota</taxon>
        <taxon>Clostridia</taxon>
        <taxon>Eubacteriales</taxon>
        <taxon>Oscillospiraceae</taxon>
        <taxon>Fumia</taxon>
    </lineage>
</organism>
<dbReference type="EMBL" id="JACRSV010000001">
    <property type="protein sequence ID" value="MBC8559026.1"/>
    <property type="molecule type" value="Genomic_DNA"/>
</dbReference>
<dbReference type="Proteomes" id="UP000610760">
    <property type="component" value="Unassembled WGS sequence"/>
</dbReference>
<comment type="caution">
    <text evidence="1">The sequence shown here is derived from an EMBL/GenBank/DDBJ whole genome shotgun (WGS) entry which is preliminary data.</text>
</comment>
<evidence type="ECO:0000313" key="1">
    <source>
        <dbReference type="EMBL" id="MBC8559026.1"/>
    </source>
</evidence>
<proteinExistence type="predicted"/>
<keyword evidence="2" id="KW-1185">Reference proteome</keyword>
<protein>
    <submittedName>
        <fullName evidence="1">Uncharacterized protein</fullName>
    </submittedName>
</protein>
<reference evidence="1" key="1">
    <citation type="submission" date="2020-08" db="EMBL/GenBank/DDBJ databases">
        <title>Genome public.</title>
        <authorList>
            <person name="Liu C."/>
            <person name="Sun Q."/>
        </authorList>
    </citation>
    <scope>NUCLEOTIDE SEQUENCE</scope>
    <source>
        <strain evidence="1">NSJ-33</strain>
    </source>
</reference>
<dbReference type="RefSeq" id="WP_249293919.1">
    <property type="nucleotide sequence ID" value="NZ_JACRSV010000001.1"/>
</dbReference>
<sequence>MLLQSLYDWVDRWFGTFLWQKEGEREAAQLAATVAGAQTMQNPPNTRKYLPEGFDLILLEGREDWFRIALAASAGVSVQTMAELCADLASDGTMVFDSRLVTIDKASLRAHKGRFSILAQGRYAPICENISL</sequence>
<gene>
    <name evidence="1" type="ORF">H8710_02965</name>
</gene>
<evidence type="ECO:0000313" key="2">
    <source>
        <dbReference type="Proteomes" id="UP000610760"/>
    </source>
</evidence>